<evidence type="ECO:0000256" key="6">
    <source>
        <dbReference type="SAM" id="Phobius"/>
    </source>
</evidence>
<dbReference type="EMBL" id="BMYO01000008">
    <property type="protein sequence ID" value="GHD67028.1"/>
    <property type="molecule type" value="Genomic_DNA"/>
</dbReference>
<comment type="caution">
    <text evidence="7">The sequence shown here is derived from an EMBL/GenBank/DDBJ whole genome shotgun (WGS) entry which is preliminary data.</text>
</comment>
<name>A0ABQ3H2J5_9NEIS</name>
<reference evidence="8" key="1">
    <citation type="journal article" date="2019" name="Int. J. Syst. Evol. Microbiol.">
        <title>The Global Catalogue of Microorganisms (GCM) 10K type strain sequencing project: providing services to taxonomists for standard genome sequencing and annotation.</title>
        <authorList>
            <consortium name="The Broad Institute Genomics Platform"/>
            <consortium name="The Broad Institute Genome Sequencing Center for Infectious Disease"/>
            <person name="Wu L."/>
            <person name="Ma J."/>
        </authorList>
    </citation>
    <scope>NUCLEOTIDE SEQUENCE [LARGE SCALE GENOMIC DNA]</scope>
    <source>
        <strain evidence="8">KCTC 23701</strain>
    </source>
</reference>
<feature type="transmembrane region" description="Helical" evidence="6">
    <location>
        <begin position="6"/>
        <end position="28"/>
    </location>
</feature>
<feature type="transmembrane region" description="Helical" evidence="6">
    <location>
        <begin position="71"/>
        <end position="91"/>
    </location>
</feature>
<feature type="transmembrane region" description="Helical" evidence="6">
    <location>
        <begin position="40"/>
        <end position="65"/>
    </location>
</feature>
<comment type="subcellular location">
    <subcellularLocation>
        <location evidence="1">Cell membrane</location>
        <topology evidence="1">Multi-pass membrane protein</topology>
    </subcellularLocation>
</comment>
<evidence type="ECO:0000256" key="1">
    <source>
        <dbReference type="ARBA" id="ARBA00004651"/>
    </source>
</evidence>
<dbReference type="RefSeq" id="WP_189461804.1">
    <property type="nucleotide sequence ID" value="NZ_BMYO01000008.1"/>
</dbReference>
<keyword evidence="5 6" id="KW-0472">Membrane</keyword>
<evidence type="ECO:0000256" key="2">
    <source>
        <dbReference type="ARBA" id="ARBA00022475"/>
    </source>
</evidence>
<gene>
    <name evidence="7" type="ORF">GCM10007350_30140</name>
</gene>
<dbReference type="PIRSF" id="PIRSF006324">
    <property type="entry name" value="LeuE"/>
    <property type="match status" value="1"/>
</dbReference>
<accession>A0ABQ3H2J5</accession>
<keyword evidence="3 6" id="KW-0812">Transmembrane</keyword>
<proteinExistence type="predicted"/>
<evidence type="ECO:0000313" key="7">
    <source>
        <dbReference type="EMBL" id="GHD67028.1"/>
    </source>
</evidence>
<evidence type="ECO:0000313" key="8">
    <source>
        <dbReference type="Proteomes" id="UP000604737"/>
    </source>
</evidence>
<feature type="transmembrane region" description="Helical" evidence="6">
    <location>
        <begin position="184"/>
        <end position="202"/>
    </location>
</feature>
<dbReference type="Proteomes" id="UP000604737">
    <property type="component" value="Unassembled WGS sequence"/>
</dbReference>
<evidence type="ECO:0000256" key="5">
    <source>
        <dbReference type="ARBA" id="ARBA00023136"/>
    </source>
</evidence>
<organism evidence="7 8">
    <name type="scientific">Jeongeupia chitinilytica</name>
    <dbReference type="NCBI Taxonomy" id="1041641"/>
    <lineage>
        <taxon>Bacteria</taxon>
        <taxon>Pseudomonadati</taxon>
        <taxon>Pseudomonadota</taxon>
        <taxon>Betaproteobacteria</taxon>
        <taxon>Neisseriales</taxon>
        <taxon>Chitinibacteraceae</taxon>
        <taxon>Jeongeupia</taxon>
    </lineage>
</organism>
<dbReference type="InterPro" id="IPR001123">
    <property type="entry name" value="LeuE-type"/>
</dbReference>
<sequence length="204" mass="22121">MHLELWLAFVATTFFISGTPGPNMLLMLSHGTRYGWQPTLSTMAGALTGLALLFTLSAFGLAAILAASAKLFLLLKLVGAAYLIYLGIQCWRAGDALDEPNIRGDSAWARYRLGLTVALSNPKAILFAAAFLPQFVDPRLAQGPQWALLLLTFFVIEAGWQVAYAAGGTRLAAWLHRPGRIRSFNRFCGTAFFAVGGMLALARR</sequence>
<keyword evidence="2" id="KW-1003">Cell membrane</keyword>
<feature type="transmembrane region" description="Helical" evidence="6">
    <location>
        <begin position="144"/>
        <end position="163"/>
    </location>
</feature>
<dbReference type="PANTHER" id="PTHR30086">
    <property type="entry name" value="ARGININE EXPORTER PROTEIN ARGO"/>
    <property type="match status" value="1"/>
</dbReference>
<feature type="transmembrane region" description="Helical" evidence="6">
    <location>
        <begin position="111"/>
        <end position="132"/>
    </location>
</feature>
<dbReference type="Pfam" id="PF01810">
    <property type="entry name" value="LysE"/>
    <property type="match status" value="1"/>
</dbReference>
<evidence type="ECO:0000256" key="3">
    <source>
        <dbReference type="ARBA" id="ARBA00022692"/>
    </source>
</evidence>
<evidence type="ECO:0000256" key="4">
    <source>
        <dbReference type="ARBA" id="ARBA00022989"/>
    </source>
</evidence>
<protein>
    <submittedName>
        <fullName evidence="7">Amino acid transporter</fullName>
    </submittedName>
</protein>
<keyword evidence="4 6" id="KW-1133">Transmembrane helix</keyword>
<keyword evidence="8" id="KW-1185">Reference proteome</keyword>
<dbReference type="PANTHER" id="PTHR30086:SF5">
    <property type="entry name" value="HOMOGENTISATE EXPORT PROTEIN"/>
    <property type="match status" value="1"/>
</dbReference>